<reference evidence="1 2" key="1">
    <citation type="submission" date="2022-07" db="EMBL/GenBank/DDBJ databases">
        <title>Methylomonas rivi sp. nov., Methylomonas rosea sp. nov., Methylomonas aureus sp. nov. and Methylomonas subterranea sp. nov., four novel methanotrophs isolated from a freshwater creek and the deep terrestrial subsurface.</title>
        <authorList>
            <person name="Abin C."/>
            <person name="Sankaranarayanan K."/>
            <person name="Garner C."/>
            <person name="Sindelar R."/>
            <person name="Kotary K."/>
            <person name="Garner R."/>
            <person name="Barclay S."/>
            <person name="Lawson P."/>
            <person name="Krumholz L."/>
        </authorList>
    </citation>
    <scope>NUCLEOTIDE SEQUENCE [LARGE SCALE GENOMIC DNA]</scope>
    <source>
        <strain evidence="1 2">SURF-2</strain>
    </source>
</reference>
<gene>
    <name evidence="1" type="ORF">NP590_01940</name>
</gene>
<sequence length="42" mass="4707">MKLFTIIVLAGLIYFSARFLIVLLKELAEIAAEAWHSGEAEQ</sequence>
<evidence type="ECO:0000313" key="1">
    <source>
        <dbReference type="EMBL" id="MCQ8102852.1"/>
    </source>
</evidence>
<keyword evidence="2" id="KW-1185">Reference proteome</keyword>
<comment type="caution">
    <text evidence="1">The sequence shown here is derived from an EMBL/GenBank/DDBJ whole genome shotgun (WGS) entry which is preliminary data.</text>
</comment>
<proteinExistence type="predicted"/>
<evidence type="ECO:0000313" key="2">
    <source>
        <dbReference type="Proteomes" id="UP001524499"/>
    </source>
</evidence>
<organism evidence="1 2">
    <name type="scientific">Methylomonas subterranea</name>
    <dbReference type="NCBI Taxonomy" id="2952225"/>
    <lineage>
        <taxon>Bacteria</taxon>
        <taxon>Pseudomonadati</taxon>
        <taxon>Pseudomonadota</taxon>
        <taxon>Gammaproteobacteria</taxon>
        <taxon>Methylococcales</taxon>
        <taxon>Methylococcaceae</taxon>
        <taxon>Methylomonas</taxon>
    </lineage>
</organism>
<protein>
    <submittedName>
        <fullName evidence="1">Uncharacterized protein</fullName>
    </submittedName>
</protein>
<dbReference type="RefSeq" id="WP_256600471.1">
    <property type="nucleotide sequence ID" value="NZ_JANIBJ010000002.1"/>
</dbReference>
<dbReference type="Proteomes" id="UP001524499">
    <property type="component" value="Unassembled WGS sequence"/>
</dbReference>
<dbReference type="EMBL" id="JANIBJ010000002">
    <property type="protein sequence ID" value="MCQ8102852.1"/>
    <property type="molecule type" value="Genomic_DNA"/>
</dbReference>
<name>A0ABT1TBL4_9GAMM</name>
<accession>A0ABT1TBL4</accession>